<reference evidence="8" key="1">
    <citation type="submission" date="2023-05" db="EMBL/GenBank/DDBJ databases">
        <title>Nepenthes gracilis genome sequencing.</title>
        <authorList>
            <person name="Fukushima K."/>
        </authorList>
    </citation>
    <scope>NUCLEOTIDE SEQUENCE</scope>
    <source>
        <strain evidence="8">SING2019-196</strain>
    </source>
</reference>
<evidence type="ECO:0000256" key="4">
    <source>
        <dbReference type="ARBA" id="ARBA00022670"/>
    </source>
</evidence>
<dbReference type="AlphaFoldDB" id="A0AAD3T4L1"/>
<comment type="caution">
    <text evidence="8">The sequence shown here is derived from an EMBL/GenBank/DDBJ whole genome shotgun (WGS) entry which is preliminary data.</text>
</comment>
<feature type="binding site" evidence="7">
    <location>
        <begin position="54"/>
        <end position="57"/>
    </location>
    <ligand>
        <name>substrate</name>
    </ligand>
</feature>
<dbReference type="Gene3D" id="3.60.20.30">
    <property type="entry name" value="(Glycosyl)asparaginase"/>
    <property type="match status" value="1"/>
</dbReference>
<dbReference type="InterPro" id="IPR000246">
    <property type="entry name" value="Peptidase_T2"/>
</dbReference>
<comment type="subunit">
    <text evidence="2">Heterotetramer of two alpha and two beta chains arranged as a dimer of alpha/beta heterodimers.</text>
</comment>
<dbReference type="SUPFAM" id="SSF56235">
    <property type="entry name" value="N-terminal nucleophile aminohydrolases (Ntn hydrolases)"/>
    <property type="match status" value="1"/>
</dbReference>
<feature type="binding site" evidence="7">
    <location>
        <begin position="32"/>
        <end position="35"/>
    </location>
    <ligand>
        <name>substrate</name>
    </ligand>
</feature>
<sequence length="139" mass="14259">MINFIGCAAVDCKGRCAAATSAGGLMNKMAGRIGDSPVIGAGTYACELCGVSCTGGGEAVLLAMPAREVAVVMEYNGLSLQEAVDYAMKGRLDEGMAGLIAVSREGEVAYGLNCAGMFRGYATEDGTVKVGIWDEMLTL</sequence>
<evidence type="ECO:0000256" key="7">
    <source>
        <dbReference type="PIRSR" id="PIRSR600246-2"/>
    </source>
</evidence>
<dbReference type="GO" id="GO:0008798">
    <property type="term" value="F:beta-aspartyl-peptidase activity"/>
    <property type="evidence" value="ECO:0007669"/>
    <property type="project" value="UniProtKB-EC"/>
</dbReference>
<proteinExistence type="predicted"/>
<evidence type="ECO:0000313" key="8">
    <source>
        <dbReference type="EMBL" id="GMH23255.1"/>
    </source>
</evidence>
<gene>
    <name evidence="8" type="ORF">Nepgr_025098</name>
</gene>
<dbReference type="PANTHER" id="PTHR10188:SF13">
    <property type="entry name" value="ISOASPARTYL PEPTIDASE_L-ASPARAGINASE 2-RELATED"/>
    <property type="match status" value="1"/>
</dbReference>
<evidence type="ECO:0000256" key="1">
    <source>
        <dbReference type="ARBA" id="ARBA00000306"/>
    </source>
</evidence>
<keyword evidence="6" id="KW-0068">Autocatalytic cleavage</keyword>
<dbReference type="InterPro" id="IPR029055">
    <property type="entry name" value="Ntn_hydrolases_N"/>
</dbReference>
<dbReference type="GO" id="GO:0006508">
    <property type="term" value="P:proteolysis"/>
    <property type="evidence" value="ECO:0007669"/>
    <property type="project" value="UniProtKB-KW"/>
</dbReference>
<dbReference type="EC" id="3.4.19.5" evidence="3"/>
<evidence type="ECO:0000256" key="3">
    <source>
        <dbReference type="ARBA" id="ARBA00012879"/>
    </source>
</evidence>
<dbReference type="Pfam" id="PF01112">
    <property type="entry name" value="Asparaginase_2"/>
    <property type="match status" value="1"/>
</dbReference>
<evidence type="ECO:0000256" key="6">
    <source>
        <dbReference type="ARBA" id="ARBA00022813"/>
    </source>
</evidence>
<organism evidence="8 9">
    <name type="scientific">Nepenthes gracilis</name>
    <name type="common">Slender pitcher plant</name>
    <dbReference type="NCBI Taxonomy" id="150966"/>
    <lineage>
        <taxon>Eukaryota</taxon>
        <taxon>Viridiplantae</taxon>
        <taxon>Streptophyta</taxon>
        <taxon>Embryophyta</taxon>
        <taxon>Tracheophyta</taxon>
        <taxon>Spermatophyta</taxon>
        <taxon>Magnoliopsida</taxon>
        <taxon>eudicotyledons</taxon>
        <taxon>Gunneridae</taxon>
        <taxon>Pentapetalae</taxon>
        <taxon>Caryophyllales</taxon>
        <taxon>Nepenthaceae</taxon>
        <taxon>Nepenthes</taxon>
    </lineage>
</organism>
<dbReference type="GO" id="GO:0004067">
    <property type="term" value="F:asparaginase activity"/>
    <property type="evidence" value="ECO:0007669"/>
    <property type="project" value="UniProtKB-ARBA"/>
</dbReference>
<keyword evidence="5" id="KW-0378">Hydrolase</keyword>
<protein>
    <recommendedName>
        <fullName evidence="3">beta-aspartyl-peptidase</fullName>
        <ecNumber evidence="3">3.4.19.5</ecNumber>
    </recommendedName>
</protein>
<evidence type="ECO:0000256" key="2">
    <source>
        <dbReference type="ARBA" id="ARBA00011601"/>
    </source>
</evidence>
<dbReference type="Proteomes" id="UP001279734">
    <property type="component" value="Unassembled WGS sequence"/>
</dbReference>
<keyword evidence="4" id="KW-0645">Protease</keyword>
<comment type="catalytic activity">
    <reaction evidence="1">
        <text>Cleavage of a beta-linked Asp residue from the N-terminus of a polypeptide.</text>
        <dbReference type="EC" id="3.4.19.5"/>
    </reaction>
</comment>
<evidence type="ECO:0000256" key="5">
    <source>
        <dbReference type="ARBA" id="ARBA00022801"/>
    </source>
</evidence>
<dbReference type="FunFam" id="3.60.20.30:FF:000001">
    <property type="entry name" value="Isoaspartyl peptidase/L-asparaginase"/>
    <property type="match status" value="1"/>
</dbReference>
<dbReference type="EMBL" id="BSYO01000026">
    <property type="protein sequence ID" value="GMH23255.1"/>
    <property type="molecule type" value="Genomic_DNA"/>
</dbReference>
<dbReference type="PANTHER" id="PTHR10188">
    <property type="entry name" value="L-ASPARAGINASE"/>
    <property type="match status" value="1"/>
</dbReference>
<name>A0AAD3T4L1_NEPGR</name>
<evidence type="ECO:0000313" key="9">
    <source>
        <dbReference type="Proteomes" id="UP001279734"/>
    </source>
</evidence>
<keyword evidence="9" id="KW-1185">Reference proteome</keyword>
<accession>A0AAD3T4L1</accession>